<keyword evidence="2" id="KW-1185">Reference proteome</keyword>
<protein>
    <submittedName>
        <fullName evidence="1">Uncharacterized protein</fullName>
    </submittedName>
</protein>
<gene>
    <name evidence="1" type="ORF">CITCOLO1_LOCUS8229</name>
</gene>
<evidence type="ECO:0000313" key="2">
    <source>
        <dbReference type="Proteomes" id="UP001642487"/>
    </source>
</evidence>
<evidence type="ECO:0000313" key="1">
    <source>
        <dbReference type="EMBL" id="CAK9316368.1"/>
    </source>
</evidence>
<sequence>MKFPSSHIFLLGIKIATKFLSLLPYKLDLIQSGRCTTFDFSLLPLSTSPSILSLYKFPVSFVGKTSQPISCRHAIVYRL</sequence>
<proteinExistence type="predicted"/>
<dbReference type="EMBL" id="OZ021736">
    <property type="protein sequence ID" value="CAK9316368.1"/>
    <property type="molecule type" value="Genomic_DNA"/>
</dbReference>
<organism evidence="1 2">
    <name type="scientific">Citrullus colocynthis</name>
    <name type="common">colocynth</name>
    <dbReference type="NCBI Taxonomy" id="252529"/>
    <lineage>
        <taxon>Eukaryota</taxon>
        <taxon>Viridiplantae</taxon>
        <taxon>Streptophyta</taxon>
        <taxon>Embryophyta</taxon>
        <taxon>Tracheophyta</taxon>
        <taxon>Spermatophyta</taxon>
        <taxon>Magnoliopsida</taxon>
        <taxon>eudicotyledons</taxon>
        <taxon>Gunneridae</taxon>
        <taxon>Pentapetalae</taxon>
        <taxon>rosids</taxon>
        <taxon>fabids</taxon>
        <taxon>Cucurbitales</taxon>
        <taxon>Cucurbitaceae</taxon>
        <taxon>Benincaseae</taxon>
        <taxon>Citrullus</taxon>
    </lineage>
</organism>
<accession>A0ABP0Y7C9</accession>
<reference evidence="1 2" key="1">
    <citation type="submission" date="2024-03" db="EMBL/GenBank/DDBJ databases">
        <authorList>
            <person name="Gkanogiannis A."/>
            <person name="Becerra Lopez-Lavalle L."/>
        </authorList>
    </citation>
    <scope>NUCLEOTIDE SEQUENCE [LARGE SCALE GENOMIC DNA]</scope>
</reference>
<name>A0ABP0Y7C9_9ROSI</name>
<dbReference type="Proteomes" id="UP001642487">
    <property type="component" value="Chromosome 2"/>
</dbReference>